<dbReference type="InterPro" id="IPR006311">
    <property type="entry name" value="TAT_signal"/>
</dbReference>
<organism evidence="2 3">
    <name type="scientific">Halomicrobium zhouii</name>
    <dbReference type="NCBI Taxonomy" id="767519"/>
    <lineage>
        <taxon>Archaea</taxon>
        <taxon>Methanobacteriati</taxon>
        <taxon>Methanobacteriota</taxon>
        <taxon>Stenosarchaea group</taxon>
        <taxon>Halobacteria</taxon>
        <taxon>Halobacteriales</taxon>
        <taxon>Haloarculaceae</taxon>
        <taxon>Halomicrobium</taxon>
    </lineage>
</organism>
<protein>
    <recommendedName>
        <fullName evidence="4">DUF5602 domain-containing protein</fullName>
    </recommendedName>
</protein>
<evidence type="ECO:0000256" key="1">
    <source>
        <dbReference type="SAM" id="MobiDB-lite"/>
    </source>
</evidence>
<sequence length="321" mass="34351">MVRESTATDGERIEHRTNWRVGRRRFVRTAFATAPLGTVGLASASGSERDAAAGDDCGAFPPRSRTEWGPSVNLGGGEARTFTTETASGTRVLGVLIDRAALDDLPSAAALADCDRYDDKYGPDGLATTIHGKRSLEFFVPFPDVEETSIRFLGLNWNPGGHPPPDVYGVPHFDVHFHALPMATVDAIEGLRRATHDVPTTRIPEGFSRAPDPKVGGPAVVTDMGEHLVNPDAPEFHGDPFANTLIWGVHDADGDGVAELSFVEPMVTRAYLTGLSATHERPVPQPEDAHGTGPWPRTYGVRDVPGRDAVAITVRGFDGGC</sequence>
<dbReference type="RefSeq" id="WP_218155500.1">
    <property type="nucleotide sequence ID" value="NZ_FOZK01000001.1"/>
</dbReference>
<evidence type="ECO:0000313" key="3">
    <source>
        <dbReference type="Proteomes" id="UP000199062"/>
    </source>
</evidence>
<dbReference type="AlphaFoldDB" id="A0A1I6K4Q2"/>
<keyword evidence="3" id="KW-1185">Reference proteome</keyword>
<dbReference type="STRING" id="767519.SAMN05216559_0192"/>
<accession>A0A1I6K4Q2</accession>
<proteinExistence type="predicted"/>
<gene>
    <name evidence="2" type="ORF">SAMN05216559_0192</name>
</gene>
<feature type="compositionally biased region" description="Basic and acidic residues" evidence="1">
    <location>
        <begin position="278"/>
        <end position="290"/>
    </location>
</feature>
<evidence type="ECO:0000313" key="2">
    <source>
        <dbReference type="EMBL" id="SFR86221.1"/>
    </source>
</evidence>
<dbReference type="PROSITE" id="PS51318">
    <property type="entry name" value="TAT"/>
    <property type="match status" value="1"/>
</dbReference>
<dbReference type="OrthoDB" id="185584at2157"/>
<feature type="region of interest" description="Disordered" evidence="1">
    <location>
        <begin position="278"/>
        <end position="302"/>
    </location>
</feature>
<evidence type="ECO:0008006" key="4">
    <source>
        <dbReference type="Google" id="ProtNLM"/>
    </source>
</evidence>
<reference evidence="2 3" key="1">
    <citation type="submission" date="2016-10" db="EMBL/GenBank/DDBJ databases">
        <authorList>
            <person name="de Groot N.N."/>
        </authorList>
    </citation>
    <scope>NUCLEOTIDE SEQUENCE [LARGE SCALE GENOMIC DNA]</scope>
    <source>
        <strain evidence="2 3">CGMCC 1.10457</strain>
    </source>
</reference>
<name>A0A1I6K4Q2_9EURY</name>
<dbReference type="Proteomes" id="UP000199062">
    <property type="component" value="Unassembled WGS sequence"/>
</dbReference>
<dbReference type="EMBL" id="FOZK01000001">
    <property type="protein sequence ID" value="SFR86221.1"/>
    <property type="molecule type" value="Genomic_DNA"/>
</dbReference>